<dbReference type="PANTHER" id="PTHR47424">
    <property type="entry name" value="REGULATORY PROTEIN GAL4"/>
    <property type="match status" value="1"/>
</dbReference>
<dbReference type="PROSITE" id="PS50048">
    <property type="entry name" value="ZN2_CY6_FUNGAL_2"/>
    <property type="match status" value="1"/>
</dbReference>
<dbReference type="Pfam" id="PF00172">
    <property type="entry name" value="Zn_clus"/>
    <property type="match status" value="1"/>
</dbReference>
<dbReference type="PANTHER" id="PTHR47424:SF3">
    <property type="entry name" value="REGULATORY PROTEIN GAL4"/>
    <property type="match status" value="1"/>
</dbReference>
<dbReference type="InterPro" id="IPR007219">
    <property type="entry name" value="XnlR_reg_dom"/>
</dbReference>
<dbReference type="KEGG" id="pgri:PgNI_02149"/>
<evidence type="ECO:0000256" key="7">
    <source>
        <dbReference type="SAM" id="Phobius"/>
    </source>
</evidence>
<name>A0A6P8BFK9_PYRGI</name>
<dbReference type="OrthoDB" id="3364175at2759"/>
<dbReference type="GO" id="GO:0005634">
    <property type="term" value="C:nucleus"/>
    <property type="evidence" value="ECO:0007669"/>
    <property type="project" value="TreeGrafter"/>
</dbReference>
<protein>
    <recommendedName>
        <fullName evidence="8">Zn(2)-C6 fungal-type domain-containing protein</fullName>
    </recommendedName>
</protein>
<keyword evidence="1" id="KW-0479">Metal-binding</keyword>
<proteinExistence type="predicted"/>
<feature type="region of interest" description="Disordered" evidence="6">
    <location>
        <begin position="1"/>
        <end position="45"/>
    </location>
</feature>
<keyword evidence="9" id="KW-1185">Reference proteome</keyword>
<dbReference type="CDD" id="cd12148">
    <property type="entry name" value="fungal_TF_MHR"/>
    <property type="match status" value="1"/>
</dbReference>
<keyword evidence="7" id="KW-0812">Transmembrane</keyword>
<feature type="domain" description="Zn(2)-C6 fungal-type" evidence="8">
    <location>
        <begin position="51"/>
        <end position="81"/>
    </location>
</feature>
<gene>
    <name evidence="10" type="ORF">PgNI_02149</name>
</gene>
<keyword evidence="3" id="KW-0238">DNA-binding</keyword>
<evidence type="ECO:0000313" key="10">
    <source>
        <dbReference type="RefSeq" id="XP_030985841.1"/>
    </source>
</evidence>
<evidence type="ECO:0000256" key="1">
    <source>
        <dbReference type="ARBA" id="ARBA00022723"/>
    </source>
</evidence>
<dbReference type="SUPFAM" id="SSF57701">
    <property type="entry name" value="Zn2/Cys6 DNA-binding domain"/>
    <property type="match status" value="1"/>
</dbReference>
<evidence type="ECO:0000256" key="6">
    <source>
        <dbReference type="SAM" id="MobiDB-lite"/>
    </source>
</evidence>
<dbReference type="InterPro" id="IPR036864">
    <property type="entry name" value="Zn2-C6_fun-type_DNA-bd_sf"/>
</dbReference>
<evidence type="ECO:0000256" key="4">
    <source>
        <dbReference type="ARBA" id="ARBA00023163"/>
    </source>
</evidence>
<evidence type="ECO:0000256" key="2">
    <source>
        <dbReference type="ARBA" id="ARBA00023015"/>
    </source>
</evidence>
<feature type="compositionally biased region" description="Low complexity" evidence="6">
    <location>
        <begin position="24"/>
        <end position="37"/>
    </location>
</feature>
<dbReference type="InterPro" id="IPR051127">
    <property type="entry name" value="Fungal_SecMet_Regulators"/>
</dbReference>
<dbReference type="Gene3D" id="4.10.240.10">
    <property type="entry name" value="Zn(2)-C6 fungal-type DNA-binding domain"/>
    <property type="match status" value="1"/>
</dbReference>
<keyword evidence="4" id="KW-0804">Transcription</keyword>
<dbReference type="PROSITE" id="PS00463">
    <property type="entry name" value="ZN2_CY6_FUNGAL_1"/>
    <property type="match status" value="1"/>
</dbReference>
<dbReference type="InterPro" id="IPR001138">
    <property type="entry name" value="Zn2Cys6_DnaBD"/>
</dbReference>
<dbReference type="GO" id="GO:0000978">
    <property type="term" value="F:RNA polymerase II cis-regulatory region sequence-specific DNA binding"/>
    <property type="evidence" value="ECO:0007669"/>
    <property type="project" value="TreeGrafter"/>
</dbReference>
<reference evidence="10" key="1">
    <citation type="journal article" date="2019" name="Mol. Biol. Evol.">
        <title>Blast fungal genomes show frequent chromosomal changes, gene gains and losses, and effector gene turnover.</title>
        <authorList>
            <person name="Gomez Luciano L.B."/>
            <person name="Jason Tsai I."/>
            <person name="Chuma I."/>
            <person name="Tosa Y."/>
            <person name="Chen Y.H."/>
            <person name="Li J.Y."/>
            <person name="Li M.Y."/>
            <person name="Jade Lu M.Y."/>
            <person name="Nakayashiki H."/>
            <person name="Li W.H."/>
        </authorList>
    </citation>
    <scope>NUCLEOTIDE SEQUENCE</scope>
    <source>
        <strain evidence="10">NI907</strain>
    </source>
</reference>
<dbReference type="GO" id="GO:0000435">
    <property type="term" value="P:positive regulation of transcription from RNA polymerase II promoter by galactose"/>
    <property type="evidence" value="ECO:0007669"/>
    <property type="project" value="TreeGrafter"/>
</dbReference>
<dbReference type="AlphaFoldDB" id="A0A6P8BFK9"/>
<keyword evidence="7" id="KW-0472">Membrane</keyword>
<keyword evidence="5" id="KW-0539">Nucleus</keyword>
<dbReference type="GeneID" id="41957128"/>
<keyword evidence="2" id="KW-0805">Transcription regulation</keyword>
<dbReference type="GO" id="GO:0008270">
    <property type="term" value="F:zinc ion binding"/>
    <property type="evidence" value="ECO:0007669"/>
    <property type="project" value="InterPro"/>
</dbReference>
<evidence type="ECO:0000256" key="3">
    <source>
        <dbReference type="ARBA" id="ARBA00023125"/>
    </source>
</evidence>
<dbReference type="Proteomes" id="UP000515153">
    <property type="component" value="Unplaced"/>
</dbReference>
<dbReference type="RefSeq" id="XP_030985841.1">
    <property type="nucleotide sequence ID" value="XM_031122216.1"/>
</dbReference>
<accession>A0A6P8BFK9</accession>
<feature type="region of interest" description="Disordered" evidence="6">
    <location>
        <begin position="123"/>
        <end position="155"/>
    </location>
</feature>
<sequence>MDTHQTELGTIRESIVADRSRAGPTPSESSSTTAEATRGSKPAKRRRIAIACTTCRVRKSKCDGSRPRCSTCRDYGTDCAYSKSGPLNGTSASREHFESVETRLSALERALTGLTGRVNCIERRGTHTPASPQPATLAGDDEDPGTTVASPDPTDGIGTIVFTREEHFGFFGPSSNIAFIRSIIAAVTASIGRRQTGQSPEETRVVEASNKRVLHVSRPPSPARQEQSTLRHNVRERATYDLPSPDETLDLIHSYFATTGFLFPYIHQESFLDTYHEVAASRFSKVRRSWLGLLNMVLAMATSATLGNSLDAPSRRLKSDVFFSRAMALCETQIRCAASIEIVQFLLLMSQYLQGTDRSTQTWSVHGLAVKAAYQLGLHSQLELRRYTPLEQEIRARIWYGCVILDRTLSMTLGRPCSIPESHVKLNLPRPWPSNSNSDVDAKGEDSLIFYNATISLYKIMWNVIDVLYEGNLGCESPKNIFDIASHLLRIEHQLLDWQHKLPLTMPLVQPAELIGGTPTAAPSPLCRLRVILTLRYLNLRVLAHRPVLQSYLAELGAATVSGDSPAQRRTTLYQVGANSMRLCVQSATSIIEIVSHVVRSDGMTKQMLGAWWFSLYYTFNAALVIYSAILIQNDPIVNTSADTLDFRGMDIRRELLSQAAEALLLLDRGNRMTEKCAKYTYALMHILDSQYPTEGPTNSSGANALSQLLQRTNTTSDSANNAPSNVFPYGDQPSLEMDMDLNEFLGMDLNEFVDMADLGIFVFPSTPGGGYQGQDM</sequence>
<organism evidence="9 10">
    <name type="scientific">Pyricularia grisea</name>
    <name type="common">Crabgrass-specific blast fungus</name>
    <name type="synonym">Magnaporthe grisea</name>
    <dbReference type="NCBI Taxonomy" id="148305"/>
    <lineage>
        <taxon>Eukaryota</taxon>
        <taxon>Fungi</taxon>
        <taxon>Dikarya</taxon>
        <taxon>Ascomycota</taxon>
        <taxon>Pezizomycotina</taxon>
        <taxon>Sordariomycetes</taxon>
        <taxon>Sordariomycetidae</taxon>
        <taxon>Magnaporthales</taxon>
        <taxon>Pyriculariaceae</taxon>
        <taxon>Pyricularia</taxon>
    </lineage>
</organism>
<evidence type="ECO:0000256" key="5">
    <source>
        <dbReference type="ARBA" id="ARBA00023242"/>
    </source>
</evidence>
<keyword evidence="7" id="KW-1133">Transmembrane helix</keyword>
<feature type="transmembrane region" description="Helical" evidence="7">
    <location>
        <begin position="610"/>
        <end position="632"/>
    </location>
</feature>
<dbReference type="GO" id="GO:0006351">
    <property type="term" value="P:DNA-templated transcription"/>
    <property type="evidence" value="ECO:0007669"/>
    <property type="project" value="InterPro"/>
</dbReference>
<reference evidence="10" key="2">
    <citation type="submission" date="2019-10" db="EMBL/GenBank/DDBJ databases">
        <authorList>
            <consortium name="NCBI Genome Project"/>
        </authorList>
    </citation>
    <scope>NUCLEOTIDE SEQUENCE</scope>
    <source>
        <strain evidence="10">NI907</strain>
    </source>
</reference>
<dbReference type="SMART" id="SM00906">
    <property type="entry name" value="Fungal_trans"/>
    <property type="match status" value="1"/>
</dbReference>
<evidence type="ECO:0000313" key="9">
    <source>
        <dbReference type="Proteomes" id="UP000515153"/>
    </source>
</evidence>
<dbReference type="Pfam" id="PF04082">
    <property type="entry name" value="Fungal_trans"/>
    <property type="match status" value="1"/>
</dbReference>
<dbReference type="CDD" id="cd00067">
    <property type="entry name" value="GAL4"/>
    <property type="match status" value="1"/>
</dbReference>
<reference evidence="10" key="3">
    <citation type="submission" date="2025-08" db="UniProtKB">
        <authorList>
            <consortium name="RefSeq"/>
        </authorList>
    </citation>
    <scope>IDENTIFICATION</scope>
    <source>
        <strain evidence="10">NI907</strain>
    </source>
</reference>
<dbReference type="SMART" id="SM00066">
    <property type="entry name" value="GAL4"/>
    <property type="match status" value="1"/>
</dbReference>
<dbReference type="GO" id="GO:0000981">
    <property type="term" value="F:DNA-binding transcription factor activity, RNA polymerase II-specific"/>
    <property type="evidence" value="ECO:0007669"/>
    <property type="project" value="InterPro"/>
</dbReference>
<evidence type="ECO:0000259" key="8">
    <source>
        <dbReference type="PROSITE" id="PS50048"/>
    </source>
</evidence>